<dbReference type="Proteomes" id="UP000799538">
    <property type="component" value="Unassembled WGS sequence"/>
</dbReference>
<accession>A0A6A6GLL2</accession>
<dbReference type="EMBL" id="ML992502">
    <property type="protein sequence ID" value="KAF2226518.1"/>
    <property type="molecule type" value="Genomic_DNA"/>
</dbReference>
<keyword evidence="5" id="KW-1185">Reference proteome</keyword>
<name>A0A6A6GLL2_9PEZI</name>
<keyword evidence="1" id="KW-0863">Zinc-finger</keyword>
<keyword evidence="1" id="KW-0862">Zinc</keyword>
<proteinExistence type="predicted"/>
<reference evidence="5" key="1">
    <citation type="journal article" date="2020" name="Stud. Mycol.">
        <title>101 Dothideomycetes genomes: A test case for predicting lifestyles and emergence of pathogens.</title>
        <authorList>
            <person name="Haridas S."/>
            <person name="Albert R."/>
            <person name="Binder M."/>
            <person name="Bloem J."/>
            <person name="LaButti K."/>
            <person name="Salamov A."/>
            <person name="Andreopoulos B."/>
            <person name="Baker S."/>
            <person name="Barry K."/>
            <person name="Bills G."/>
            <person name="Bluhm B."/>
            <person name="Cannon C."/>
            <person name="Castanera R."/>
            <person name="Culley D."/>
            <person name="Daum C."/>
            <person name="Ezra D."/>
            <person name="Gonzalez J."/>
            <person name="Henrissat B."/>
            <person name="Kuo A."/>
            <person name="Liang C."/>
            <person name="Lipzen A."/>
            <person name="Lutzoni F."/>
            <person name="Magnuson J."/>
            <person name="Mondo S."/>
            <person name="Nolan M."/>
            <person name="Ohm R."/>
            <person name="Pangilinan J."/>
            <person name="Park H.-J."/>
            <person name="Ramirez L."/>
            <person name="Alfaro M."/>
            <person name="Sun H."/>
            <person name="Tritt A."/>
            <person name="Yoshinaga Y."/>
            <person name="Zwiers L.-H."/>
            <person name="Turgeon B."/>
            <person name="Goodwin S."/>
            <person name="Spatafora J."/>
            <person name="Crous P."/>
            <person name="Grigoriev I."/>
        </authorList>
    </citation>
    <scope>NUCLEOTIDE SEQUENCE [LARGE SCALE GENOMIC DNA]</scope>
    <source>
        <strain evidence="5">CECT 20119</strain>
    </source>
</reference>
<dbReference type="GO" id="GO:0008270">
    <property type="term" value="F:zinc ion binding"/>
    <property type="evidence" value="ECO:0007669"/>
    <property type="project" value="UniProtKB-KW"/>
</dbReference>
<keyword evidence="1" id="KW-0479">Metal-binding</keyword>
<sequence>MAVPHNLPRRRPASPSIDNLTDSMKTVSLAKGSTFQVPPTQDTEVLDPFLRGLSIPGLPCRSATCPKSLEDLLIGAGERRAVELLKRVDEAIAKNAELSNILSEPEVLPVPRFMVEHAQVPDSKPPTLSRQDSQQDKDSGIGSSIVSTEEKMKHMSANNNTTRSAVNRSIAGSDDTEKAHQLSEYAQKQIHRHIIEPILKEEKLKEFHPLIKDVPNKIGNKDIRSLRDLEKTLIFLAPVSSTIPLDVLGAFAYWCSGVQDYSESPTAYRSFCETSIRCLHLAVNSVHETDRCSPTDRPYTTNYFIDLVEQIRRYASILAATRAKQAQGEELDEMDATSSDEIELQGGVSHNGKPAVLTRRRGSKVINMATNQVMSEEDVAAASAKRHMEDDLTDDDGVRRSMARRKKNEPIRTYYCKQDGCSKQFKRPCDLTKHIKTHERPWKCPDETCKYHEVGWPTEKERERHVNDKHSDSPVMYKCLEPGCPYTSKRESNCKQHMEKAHDIPYVRSKNNGKGKAVQHLSKVSPSVKTDSAIGTPFTPPAPSPSVHSSASGDSVMAGPSNYIPESNFDFSDFMPSHFNTDYLNPASSIPFTPSWTNDRRTSVGTGTSVTNYSPFDPPSHDFGESLMKTEQYDFTMFDAYQQPTPDSINNMSLFPDNSMPQINANADLTAFSPHVSPGAQDMTFGTHFNDAMAIDNFATEDFSLYGNTAMAQNTFPQNMGTNDNFGGLDNMGGQFSATQSDSQHDILSLFPELKNQN</sequence>
<dbReference type="SUPFAM" id="SSF57667">
    <property type="entry name" value="beta-beta-alpha zinc fingers"/>
    <property type="match status" value="1"/>
</dbReference>
<dbReference type="PROSITE" id="PS00028">
    <property type="entry name" value="ZINC_FINGER_C2H2_1"/>
    <property type="match status" value="1"/>
</dbReference>
<dbReference type="SMART" id="SM00355">
    <property type="entry name" value="ZnF_C2H2"/>
    <property type="match status" value="3"/>
</dbReference>
<dbReference type="InterPro" id="IPR036236">
    <property type="entry name" value="Znf_C2H2_sf"/>
</dbReference>
<dbReference type="PROSITE" id="PS50157">
    <property type="entry name" value="ZINC_FINGER_C2H2_2"/>
    <property type="match status" value="1"/>
</dbReference>
<feature type="region of interest" description="Disordered" evidence="2">
    <location>
        <begin position="524"/>
        <end position="553"/>
    </location>
</feature>
<evidence type="ECO:0000256" key="2">
    <source>
        <dbReference type="SAM" id="MobiDB-lite"/>
    </source>
</evidence>
<dbReference type="InterPro" id="IPR013087">
    <property type="entry name" value="Znf_C2H2_type"/>
</dbReference>
<feature type="region of interest" description="Disordered" evidence="2">
    <location>
        <begin position="119"/>
        <end position="142"/>
    </location>
</feature>
<evidence type="ECO:0000256" key="1">
    <source>
        <dbReference type="PROSITE-ProRule" id="PRU00042"/>
    </source>
</evidence>
<evidence type="ECO:0000259" key="3">
    <source>
        <dbReference type="PROSITE" id="PS50157"/>
    </source>
</evidence>
<feature type="region of interest" description="Disordered" evidence="2">
    <location>
        <begin position="1"/>
        <end position="20"/>
    </location>
</feature>
<dbReference type="OrthoDB" id="9368434at2759"/>
<evidence type="ECO:0000313" key="5">
    <source>
        <dbReference type="Proteomes" id="UP000799538"/>
    </source>
</evidence>
<protein>
    <recommendedName>
        <fullName evidence="3">C2H2-type domain-containing protein</fullName>
    </recommendedName>
</protein>
<evidence type="ECO:0000313" key="4">
    <source>
        <dbReference type="EMBL" id="KAF2226518.1"/>
    </source>
</evidence>
<gene>
    <name evidence="4" type="ORF">BDZ85DRAFT_229951</name>
</gene>
<organism evidence="4 5">
    <name type="scientific">Elsinoe ampelina</name>
    <dbReference type="NCBI Taxonomy" id="302913"/>
    <lineage>
        <taxon>Eukaryota</taxon>
        <taxon>Fungi</taxon>
        <taxon>Dikarya</taxon>
        <taxon>Ascomycota</taxon>
        <taxon>Pezizomycotina</taxon>
        <taxon>Dothideomycetes</taxon>
        <taxon>Dothideomycetidae</taxon>
        <taxon>Myriangiales</taxon>
        <taxon>Elsinoaceae</taxon>
        <taxon>Elsinoe</taxon>
    </lineage>
</organism>
<dbReference type="AlphaFoldDB" id="A0A6A6GLL2"/>
<feature type="domain" description="C2H2-type" evidence="3">
    <location>
        <begin position="414"/>
        <end position="438"/>
    </location>
</feature>
<dbReference type="Gene3D" id="3.30.160.60">
    <property type="entry name" value="Classic Zinc Finger"/>
    <property type="match status" value="1"/>
</dbReference>